<protein>
    <submittedName>
        <fullName evidence="8">RNA methyltransferase</fullName>
    </submittedName>
</protein>
<dbReference type="InterPro" id="IPR029063">
    <property type="entry name" value="SAM-dependent_MTases_sf"/>
</dbReference>
<feature type="binding site" evidence="5">
    <location>
        <position position="271"/>
    </location>
    <ligand>
        <name>S-adenosyl-L-methionine</name>
        <dbReference type="ChEBI" id="CHEBI:59789"/>
    </ligand>
</feature>
<keyword evidence="1" id="KW-0411">Iron-sulfur</keyword>
<dbReference type="PROSITE" id="PS50926">
    <property type="entry name" value="TRAM"/>
    <property type="match status" value="1"/>
</dbReference>
<evidence type="ECO:0000256" key="1">
    <source>
        <dbReference type="ARBA" id="ARBA00022485"/>
    </source>
</evidence>
<keyword evidence="2 5" id="KW-0489">Methyltransferase</keyword>
<dbReference type="Gene3D" id="3.40.50.150">
    <property type="entry name" value="Vaccinia Virus protein VP39"/>
    <property type="match status" value="1"/>
</dbReference>
<evidence type="ECO:0000256" key="6">
    <source>
        <dbReference type="PROSITE-ProRule" id="PRU10015"/>
    </source>
</evidence>
<keyword evidence="4 5" id="KW-0949">S-adenosyl-L-methionine</keyword>
<evidence type="ECO:0000256" key="2">
    <source>
        <dbReference type="ARBA" id="ARBA00022603"/>
    </source>
</evidence>
<evidence type="ECO:0000256" key="3">
    <source>
        <dbReference type="ARBA" id="ARBA00022679"/>
    </source>
</evidence>
<feature type="domain" description="TRAM" evidence="7">
    <location>
        <begin position="1"/>
        <end position="55"/>
    </location>
</feature>
<dbReference type="GO" id="GO:0070041">
    <property type="term" value="F:rRNA (uridine-C5-)-methyltransferase activity"/>
    <property type="evidence" value="ECO:0007669"/>
    <property type="project" value="TreeGrafter"/>
</dbReference>
<gene>
    <name evidence="8" type="ORF">SE37_05960</name>
</gene>
<dbReference type="PROSITE" id="PS01230">
    <property type="entry name" value="TRMA_1"/>
    <property type="match status" value="1"/>
</dbReference>
<dbReference type="AlphaFoldDB" id="A0A0C1QNK2"/>
<dbReference type="EMBL" id="JXBL01000001">
    <property type="protein sequence ID" value="KIE42197.1"/>
    <property type="molecule type" value="Genomic_DNA"/>
</dbReference>
<feature type="active site" evidence="6">
    <location>
        <position position="395"/>
    </location>
</feature>
<accession>A0A0C1QNK2</accession>
<dbReference type="InterPro" id="IPR010280">
    <property type="entry name" value="U5_MeTrfase_fam"/>
</dbReference>
<dbReference type="RefSeq" id="WP_039644535.1">
    <property type="nucleotide sequence ID" value="NZ_JXBL01000001.1"/>
</dbReference>
<feature type="binding site" evidence="5">
    <location>
        <position position="300"/>
    </location>
    <ligand>
        <name>S-adenosyl-L-methionine</name>
        <dbReference type="ChEBI" id="CHEBI:59789"/>
    </ligand>
</feature>
<feature type="binding site" evidence="5">
    <location>
        <position position="369"/>
    </location>
    <ligand>
        <name>S-adenosyl-L-methionine</name>
        <dbReference type="ChEBI" id="CHEBI:59789"/>
    </ligand>
</feature>
<dbReference type="PROSITE" id="PS51687">
    <property type="entry name" value="SAM_MT_RNA_M5U"/>
    <property type="match status" value="1"/>
</dbReference>
<dbReference type="InterPro" id="IPR030390">
    <property type="entry name" value="MeTrfase_TrmA_AS"/>
</dbReference>
<dbReference type="PANTHER" id="PTHR11061:SF49">
    <property type="entry name" value="23S RRNA (URACIL(1939)-C(5))-METHYLTRANSFERASE RLMD"/>
    <property type="match status" value="1"/>
</dbReference>
<dbReference type="Gene3D" id="2.40.50.140">
    <property type="entry name" value="Nucleic acid-binding proteins"/>
    <property type="match status" value="1"/>
</dbReference>
<organism evidence="8 9">
    <name type="scientific">Geobacter soli</name>
    <dbReference type="NCBI Taxonomy" id="1510391"/>
    <lineage>
        <taxon>Bacteria</taxon>
        <taxon>Pseudomonadati</taxon>
        <taxon>Thermodesulfobacteriota</taxon>
        <taxon>Desulfuromonadia</taxon>
        <taxon>Geobacterales</taxon>
        <taxon>Geobacteraceae</taxon>
        <taxon>Geobacter</taxon>
    </lineage>
</organism>
<evidence type="ECO:0000256" key="5">
    <source>
        <dbReference type="PROSITE-ProRule" id="PRU01024"/>
    </source>
</evidence>
<evidence type="ECO:0000256" key="4">
    <source>
        <dbReference type="ARBA" id="ARBA00022691"/>
    </source>
</evidence>
<dbReference type="InterPro" id="IPR012340">
    <property type="entry name" value="NA-bd_OB-fold"/>
</dbReference>
<keyword evidence="3 5" id="KW-0808">Transferase</keyword>
<reference evidence="8 9" key="1">
    <citation type="submission" date="2015-01" db="EMBL/GenBank/DDBJ databases">
        <title>Genome sequence of the anaerobic bacterium Geobacter soli GSS01, a dissimilatory Fe(III) reducer from soil.</title>
        <authorList>
            <person name="Yang G."/>
            <person name="Zhou S."/>
        </authorList>
    </citation>
    <scope>NUCLEOTIDE SEQUENCE [LARGE SCALE GENOMIC DNA]</scope>
    <source>
        <strain evidence="8 9">GSS01</strain>
    </source>
</reference>
<dbReference type="InterPro" id="IPR030391">
    <property type="entry name" value="MeTrfase_TrmA_CS"/>
</dbReference>
<keyword evidence="9" id="KW-1185">Reference proteome</keyword>
<dbReference type="Pfam" id="PF05958">
    <property type="entry name" value="tRNA_U5-meth_tr"/>
    <property type="match status" value="1"/>
</dbReference>
<dbReference type="Pfam" id="PF01938">
    <property type="entry name" value="TRAM"/>
    <property type="match status" value="1"/>
</dbReference>
<dbReference type="InterPro" id="IPR002792">
    <property type="entry name" value="TRAM_dom"/>
</dbReference>
<evidence type="ECO:0000259" key="7">
    <source>
        <dbReference type="PROSITE" id="PS50926"/>
    </source>
</evidence>
<comment type="similarity">
    <text evidence="5">Belongs to the class I-like SAM-binding methyltransferase superfamily. RNA M5U methyltransferase family.</text>
</comment>
<comment type="caution">
    <text evidence="8">The sequence shown here is derived from an EMBL/GenBank/DDBJ whole genome shotgun (WGS) entry which is preliminary data.</text>
</comment>
<proteinExistence type="inferred from homology"/>
<dbReference type="PANTHER" id="PTHR11061">
    <property type="entry name" value="RNA M5U METHYLTRANSFERASE"/>
    <property type="match status" value="1"/>
</dbReference>
<keyword evidence="1" id="KW-0408">Iron</keyword>
<evidence type="ECO:0000313" key="9">
    <source>
        <dbReference type="Proteomes" id="UP000031433"/>
    </source>
</evidence>
<feature type="active site" description="Nucleophile" evidence="5">
    <location>
        <position position="395"/>
    </location>
</feature>
<keyword evidence="1" id="KW-0004">4Fe-4S</keyword>
<dbReference type="Proteomes" id="UP000031433">
    <property type="component" value="Unassembled WGS sequence"/>
</dbReference>
<dbReference type="CDD" id="cd02440">
    <property type="entry name" value="AdoMet_MTases"/>
    <property type="match status" value="1"/>
</dbReference>
<dbReference type="GO" id="GO:0051539">
    <property type="term" value="F:4 iron, 4 sulfur cluster binding"/>
    <property type="evidence" value="ECO:0007669"/>
    <property type="project" value="UniProtKB-KW"/>
</dbReference>
<dbReference type="PROSITE" id="PS01231">
    <property type="entry name" value="TRMA_2"/>
    <property type="match status" value="1"/>
</dbReference>
<dbReference type="SUPFAM" id="SSF50249">
    <property type="entry name" value="Nucleic acid-binding proteins"/>
    <property type="match status" value="1"/>
</dbReference>
<evidence type="ECO:0000313" key="8">
    <source>
        <dbReference type="EMBL" id="KIE42197.1"/>
    </source>
</evidence>
<feature type="binding site" evidence="5">
    <location>
        <position position="321"/>
    </location>
    <ligand>
        <name>S-adenosyl-L-methionine</name>
        <dbReference type="ChEBI" id="CHEBI:59789"/>
    </ligand>
</feature>
<dbReference type="GO" id="GO:0070475">
    <property type="term" value="P:rRNA base methylation"/>
    <property type="evidence" value="ECO:0007669"/>
    <property type="project" value="TreeGrafter"/>
</dbReference>
<keyword evidence="1" id="KW-0479">Metal-binding</keyword>
<name>A0A0C1QNK2_9BACT</name>
<dbReference type="Gene3D" id="2.40.50.1070">
    <property type="match status" value="1"/>
</dbReference>
<dbReference type="SUPFAM" id="SSF53335">
    <property type="entry name" value="S-adenosyl-L-methionine-dependent methyltransferases"/>
    <property type="match status" value="1"/>
</dbReference>
<sequence>MTEARVRIESLAFGGAGFGRLEGKACFVPFTAPGDLVRIRVAVDKPSYLEGEALEILEPSADRTAPPCPVFGICGGCSWQHLRYDAQTEAKERIFADALWRFGRVERDAVAPFAVADNPFGYRCRAQFKVRWSGGRLHMGFYRRGSHYVIDAPDECAICAPAINQSLRDLRSVLPDFPEPDKIPQIDAATGEDGQVLLVVHYIGDDPGRTNDFFRSIRPNLASVTGIHLQCGRKDSIMPVWGADSLSYAVPGLGDKGRPLSLSFRRGGFSQVNYRQNRVLVSKALQLAGVERGRRVLDLFCGNGNFSLPLASGGARLVGIEDYGPSIDDARKNADFNGINDVEFVVIDAADGTRRLRAAGEHFDTVLLDPPRTGARNAVGEVAMLAPERIVYVSCDPPTLGRDLGTLRKAGYRVVGSHGVDMFPQTYHIESVTLLVRS</sequence>